<dbReference type="Proteomes" id="UP000829685">
    <property type="component" value="Unassembled WGS sequence"/>
</dbReference>
<proteinExistence type="predicted"/>
<reference evidence="2" key="1">
    <citation type="submission" date="2021-03" db="EMBL/GenBank/DDBJ databases">
        <title>Revisited historic fungal species revealed as producer of novel bioactive compounds through whole genome sequencing and comparative genomics.</title>
        <authorList>
            <person name="Vignolle G.A."/>
            <person name="Hochenegger N."/>
            <person name="Mach R.L."/>
            <person name="Mach-Aigner A.R."/>
            <person name="Javad Rahimi M."/>
            <person name="Salim K.A."/>
            <person name="Chan C.M."/>
            <person name="Lim L.B.L."/>
            <person name="Cai F."/>
            <person name="Druzhinina I.S."/>
            <person name="U'Ren J.M."/>
            <person name="Derntl C."/>
        </authorList>
    </citation>
    <scope>NUCLEOTIDE SEQUENCE</scope>
    <source>
        <strain evidence="2">TUCIM 5799</strain>
    </source>
</reference>
<dbReference type="EMBL" id="JAFIMR010000012">
    <property type="protein sequence ID" value="KAI1871917.1"/>
    <property type="molecule type" value="Genomic_DNA"/>
</dbReference>
<gene>
    <name evidence="2" type="ORF">JX265_005903</name>
</gene>
<dbReference type="SMART" id="SM00829">
    <property type="entry name" value="PKS_ER"/>
    <property type="match status" value="1"/>
</dbReference>
<dbReference type="SUPFAM" id="SSF51735">
    <property type="entry name" value="NAD(P)-binding Rossmann-fold domains"/>
    <property type="match status" value="1"/>
</dbReference>
<dbReference type="InterPro" id="IPR020843">
    <property type="entry name" value="ER"/>
</dbReference>
<keyword evidence="3" id="KW-1185">Reference proteome</keyword>
<accession>A0A9Q0AMM7</accession>
<dbReference type="InterPro" id="IPR036291">
    <property type="entry name" value="NAD(P)-bd_dom_sf"/>
</dbReference>
<dbReference type="InterPro" id="IPR052711">
    <property type="entry name" value="Zinc_ADH-like"/>
</dbReference>
<comment type="caution">
    <text evidence="2">The sequence shown here is derived from an EMBL/GenBank/DDBJ whole genome shotgun (WGS) entry which is preliminary data.</text>
</comment>
<dbReference type="Pfam" id="PF00107">
    <property type="entry name" value="ADH_zinc_N"/>
    <property type="match status" value="1"/>
</dbReference>
<dbReference type="Gene3D" id="3.40.50.720">
    <property type="entry name" value="NAD(P)-binding Rossmann-like Domain"/>
    <property type="match status" value="1"/>
</dbReference>
<dbReference type="InterPro" id="IPR011032">
    <property type="entry name" value="GroES-like_sf"/>
</dbReference>
<organism evidence="2 3">
    <name type="scientific">Neoarthrinium moseri</name>
    <dbReference type="NCBI Taxonomy" id="1658444"/>
    <lineage>
        <taxon>Eukaryota</taxon>
        <taxon>Fungi</taxon>
        <taxon>Dikarya</taxon>
        <taxon>Ascomycota</taxon>
        <taxon>Pezizomycotina</taxon>
        <taxon>Sordariomycetes</taxon>
        <taxon>Xylariomycetidae</taxon>
        <taxon>Amphisphaeriales</taxon>
        <taxon>Apiosporaceae</taxon>
        <taxon>Neoarthrinium</taxon>
    </lineage>
</organism>
<dbReference type="AlphaFoldDB" id="A0A9Q0AMM7"/>
<dbReference type="PANTHER" id="PTHR45033">
    <property type="match status" value="1"/>
</dbReference>
<dbReference type="Gene3D" id="3.90.180.10">
    <property type="entry name" value="Medium-chain alcohol dehydrogenases, catalytic domain"/>
    <property type="match status" value="1"/>
</dbReference>
<evidence type="ECO:0000313" key="3">
    <source>
        <dbReference type="Proteomes" id="UP000829685"/>
    </source>
</evidence>
<feature type="domain" description="Enoyl reductase (ER)" evidence="1">
    <location>
        <begin position="12"/>
        <end position="351"/>
    </location>
</feature>
<evidence type="ECO:0000313" key="2">
    <source>
        <dbReference type="EMBL" id="KAI1871917.1"/>
    </source>
</evidence>
<dbReference type="InterPro" id="IPR013154">
    <property type="entry name" value="ADH-like_N"/>
</dbReference>
<protein>
    <recommendedName>
        <fullName evidence="1">Enoyl reductase (ER) domain-containing protein</fullName>
    </recommendedName>
</protein>
<sequence length="358" mass="38123">MARQWVLKSQEGFEKSLEYQDDIPIPLASELRSNEILVKLHAASVNYRELEIASPVGVNGPIETPVVPACDGAGIVEAVGSSVHIFRAGDRVVTHVAPKLVESSGDEAQCTISDVALCLGQGTDGTLRSHGVFSEAALVHAPESLGWLAASTLTCTWTTAWNALFGKKGSEIGPDSWILVQGTGGVSVASLQLAVAVGATVVATTSTEERASRLRSLGAAHTVNYRSNPEKWGAEARKLTPNGRGFDIVVDIGGNQTLTQSLAAVRAEGTVMVLGGVGESAEPVPLFSVLFHTCVVRGVLAGSRAQLRELVQFIDEKGIKPALDDVVFELKESKDAYRRLKEKKHFSKVVIRIDHPEA</sequence>
<dbReference type="InterPro" id="IPR013149">
    <property type="entry name" value="ADH-like_C"/>
</dbReference>
<dbReference type="SUPFAM" id="SSF50129">
    <property type="entry name" value="GroES-like"/>
    <property type="match status" value="1"/>
</dbReference>
<dbReference type="Pfam" id="PF08240">
    <property type="entry name" value="ADH_N"/>
    <property type="match status" value="1"/>
</dbReference>
<evidence type="ECO:0000259" key="1">
    <source>
        <dbReference type="SMART" id="SM00829"/>
    </source>
</evidence>
<name>A0A9Q0AMM7_9PEZI</name>
<dbReference type="CDD" id="cd08276">
    <property type="entry name" value="MDR7"/>
    <property type="match status" value="1"/>
</dbReference>
<dbReference type="GO" id="GO:0016491">
    <property type="term" value="F:oxidoreductase activity"/>
    <property type="evidence" value="ECO:0007669"/>
    <property type="project" value="InterPro"/>
</dbReference>
<dbReference type="PANTHER" id="PTHR45033:SF2">
    <property type="entry name" value="ZINC-TYPE ALCOHOL DEHYDROGENASE-LIKE PROTEIN C1773.06C"/>
    <property type="match status" value="1"/>
</dbReference>